<dbReference type="Proteomes" id="UP000314294">
    <property type="component" value="Unassembled WGS sequence"/>
</dbReference>
<sequence length="108" mass="11774">MPARITGVSTRRVKSETLAAALIQQSIKRQRRRAPDVCGFQKPRKRGKGGRRQGPEERAATSEAGASCPLPTIGLMHYSKGKFPSPFEEEGGGPRHMKKTCGVVDGER</sequence>
<organism evidence="2 3">
    <name type="scientific">Liparis tanakae</name>
    <name type="common">Tanaka's snailfish</name>
    <dbReference type="NCBI Taxonomy" id="230148"/>
    <lineage>
        <taxon>Eukaryota</taxon>
        <taxon>Metazoa</taxon>
        <taxon>Chordata</taxon>
        <taxon>Craniata</taxon>
        <taxon>Vertebrata</taxon>
        <taxon>Euteleostomi</taxon>
        <taxon>Actinopterygii</taxon>
        <taxon>Neopterygii</taxon>
        <taxon>Teleostei</taxon>
        <taxon>Neoteleostei</taxon>
        <taxon>Acanthomorphata</taxon>
        <taxon>Eupercaria</taxon>
        <taxon>Perciformes</taxon>
        <taxon>Cottioidei</taxon>
        <taxon>Cottales</taxon>
        <taxon>Liparidae</taxon>
        <taxon>Liparis</taxon>
    </lineage>
</organism>
<feature type="compositionally biased region" description="Basic residues" evidence="1">
    <location>
        <begin position="42"/>
        <end position="51"/>
    </location>
</feature>
<proteinExistence type="predicted"/>
<comment type="caution">
    <text evidence="2">The sequence shown here is derived from an EMBL/GenBank/DDBJ whole genome shotgun (WGS) entry which is preliminary data.</text>
</comment>
<keyword evidence="3" id="KW-1185">Reference proteome</keyword>
<evidence type="ECO:0000256" key="1">
    <source>
        <dbReference type="SAM" id="MobiDB-lite"/>
    </source>
</evidence>
<dbReference type="AlphaFoldDB" id="A0A4Z2HZN1"/>
<dbReference type="EMBL" id="SRLO01000163">
    <property type="protein sequence ID" value="TNN70422.1"/>
    <property type="molecule type" value="Genomic_DNA"/>
</dbReference>
<reference evidence="2 3" key="1">
    <citation type="submission" date="2019-03" db="EMBL/GenBank/DDBJ databases">
        <title>First draft genome of Liparis tanakae, snailfish: a comprehensive survey of snailfish specific genes.</title>
        <authorList>
            <person name="Kim W."/>
            <person name="Song I."/>
            <person name="Jeong J.-H."/>
            <person name="Kim D."/>
            <person name="Kim S."/>
            <person name="Ryu S."/>
            <person name="Song J.Y."/>
            <person name="Lee S.K."/>
        </authorList>
    </citation>
    <scope>NUCLEOTIDE SEQUENCE [LARGE SCALE GENOMIC DNA]</scope>
    <source>
        <tissue evidence="2">Muscle</tissue>
    </source>
</reference>
<evidence type="ECO:0000313" key="2">
    <source>
        <dbReference type="EMBL" id="TNN70422.1"/>
    </source>
</evidence>
<accession>A0A4Z2HZN1</accession>
<evidence type="ECO:0000313" key="3">
    <source>
        <dbReference type="Proteomes" id="UP000314294"/>
    </source>
</evidence>
<protein>
    <submittedName>
        <fullName evidence="2">Uncharacterized protein</fullName>
    </submittedName>
</protein>
<name>A0A4Z2HZN1_9TELE</name>
<feature type="region of interest" description="Disordered" evidence="1">
    <location>
        <begin position="84"/>
        <end position="108"/>
    </location>
</feature>
<feature type="region of interest" description="Disordered" evidence="1">
    <location>
        <begin position="30"/>
        <end position="71"/>
    </location>
</feature>
<gene>
    <name evidence="2" type="ORF">EYF80_019299</name>
</gene>